<keyword evidence="2" id="KW-1185">Reference proteome</keyword>
<dbReference type="Proteomes" id="UP001152523">
    <property type="component" value="Unassembled WGS sequence"/>
</dbReference>
<accession>A0AAV0FLH7</accession>
<organism evidence="1 2">
    <name type="scientific">Cuscuta epithymum</name>
    <dbReference type="NCBI Taxonomy" id="186058"/>
    <lineage>
        <taxon>Eukaryota</taxon>
        <taxon>Viridiplantae</taxon>
        <taxon>Streptophyta</taxon>
        <taxon>Embryophyta</taxon>
        <taxon>Tracheophyta</taxon>
        <taxon>Spermatophyta</taxon>
        <taxon>Magnoliopsida</taxon>
        <taxon>eudicotyledons</taxon>
        <taxon>Gunneridae</taxon>
        <taxon>Pentapetalae</taxon>
        <taxon>asterids</taxon>
        <taxon>lamiids</taxon>
        <taxon>Solanales</taxon>
        <taxon>Convolvulaceae</taxon>
        <taxon>Cuscuteae</taxon>
        <taxon>Cuscuta</taxon>
        <taxon>Cuscuta subgen. Cuscuta</taxon>
    </lineage>
</organism>
<evidence type="ECO:0000313" key="1">
    <source>
        <dbReference type="EMBL" id="CAH9136009.1"/>
    </source>
</evidence>
<dbReference type="Pfam" id="PF09366">
    <property type="entry name" value="DUF1997"/>
    <property type="match status" value="1"/>
</dbReference>
<sequence>MESSLHPTLSRTTNLCYFPARVRNPKLLTSSSSCYSPRGSFHTPAKSTPRLRFIARRKESVAVLQQQRPLMEYMRLPASQYSVLDGKRIERVDDNTFRCYLYGIKFFAFEVSPVLLVRVEEKPDGCSINLLSCKLQGSPIIVAQNDKFEASMVNRISCDNKLVDSAVQQLTSDAFIEVVVEIPSAFRALPVQAMESTGSQVLDGVLGVTLPRFMAQLVKDYQAWASGDNSRQPLGNGQI</sequence>
<dbReference type="PANTHER" id="PTHR34131:SF3">
    <property type="entry name" value="(RAP ANNOTATION RELEASE2) GALACTOSE-BINDING LIKE DOMAIN CONTAINING PROTEIN"/>
    <property type="match status" value="1"/>
</dbReference>
<comment type="caution">
    <text evidence="1">The sequence shown here is derived from an EMBL/GenBank/DDBJ whole genome shotgun (WGS) entry which is preliminary data.</text>
</comment>
<dbReference type="EMBL" id="CAMAPF010000991">
    <property type="protein sequence ID" value="CAH9136009.1"/>
    <property type="molecule type" value="Genomic_DNA"/>
</dbReference>
<dbReference type="InterPro" id="IPR018971">
    <property type="entry name" value="DUF1997"/>
</dbReference>
<gene>
    <name evidence="1" type="ORF">CEPIT_LOCUS34952</name>
</gene>
<proteinExistence type="predicted"/>
<name>A0AAV0FLH7_9ASTE</name>
<dbReference type="PANTHER" id="PTHR34131">
    <property type="entry name" value="(RAP ANNOTATION RELEASE2) GALACTOSE-BINDING LIKE DOMAIN CONTAINING PROTEIN"/>
    <property type="match status" value="1"/>
</dbReference>
<evidence type="ECO:0000313" key="2">
    <source>
        <dbReference type="Proteomes" id="UP001152523"/>
    </source>
</evidence>
<protein>
    <submittedName>
        <fullName evidence="1">Uncharacterized protein</fullName>
    </submittedName>
</protein>
<dbReference type="AlphaFoldDB" id="A0AAV0FLH7"/>
<reference evidence="1" key="1">
    <citation type="submission" date="2022-07" db="EMBL/GenBank/DDBJ databases">
        <authorList>
            <person name="Macas J."/>
            <person name="Novak P."/>
            <person name="Neumann P."/>
        </authorList>
    </citation>
    <scope>NUCLEOTIDE SEQUENCE</scope>
</reference>